<evidence type="ECO:0000256" key="8">
    <source>
        <dbReference type="ARBA" id="ARBA00023170"/>
    </source>
</evidence>
<keyword evidence="8 10" id="KW-0675">Receptor</keyword>
<name>A0AA38MTL3_9CUCU</name>
<dbReference type="PANTHER" id="PTHR21137">
    <property type="entry name" value="ODORANT RECEPTOR"/>
    <property type="match status" value="1"/>
</dbReference>
<proteinExistence type="inferred from homology"/>
<evidence type="ECO:0000256" key="5">
    <source>
        <dbReference type="ARBA" id="ARBA00022725"/>
    </source>
</evidence>
<dbReference type="GO" id="GO:0007165">
    <property type="term" value="P:signal transduction"/>
    <property type="evidence" value="ECO:0007669"/>
    <property type="project" value="UniProtKB-KW"/>
</dbReference>
<evidence type="ECO:0000256" key="2">
    <source>
        <dbReference type="ARBA" id="ARBA00022475"/>
    </source>
</evidence>
<dbReference type="EMBL" id="JALNTZ010000001">
    <property type="protein sequence ID" value="KAJ3666999.1"/>
    <property type="molecule type" value="Genomic_DNA"/>
</dbReference>
<keyword evidence="9 10" id="KW-0807">Transducer</keyword>
<evidence type="ECO:0000256" key="10">
    <source>
        <dbReference type="RuleBase" id="RU351113"/>
    </source>
</evidence>
<keyword evidence="12" id="KW-1185">Reference proteome</keyword>
<evidence type="ECO:0000256" key="4">
    <source>
        <dbReference type="ARBA" id="ARBA00022692"/>
    </source>
</evidence>
<dbReference type="GO" id="GO:0004984">
    <property type="term" value="F:olfactory receptor activity"/>
    <property type="evidence" value="ECO:0007669"/>
    <property type="project" value="InterPro"/>
</dbReference>
<keyword evidence="2" id="KW-1003">Cell membrane</keyword>
<dbReference type="InterPro" id="IPR004117">
    <property type="entry name" value="7tm6_olfct_rcpt"/>
</dbReference>
<comment type="subcellular location">
    <subcellularLocation>
        <location evidence="1 10">Cell membrane</location>
        <topology evidence="1 10">Multi-pass membrane protein</topology>
    </subcellularLocation>
</comment>
<comment type="caution">
    <text evidence="11">The sequence shown here is derived from an EMBL/GenBank/DDBJ whole genome shotgun (WGS) entry which is preliminary data.</text>
</comment>
<organism evidence="11 12">
    <name type="scientific">Zophobas morio</name>
    <dbReference type="NCBI Taxonomy" id="2755281"/>
    <lineage>
        <taxon>Eukaryota</taxon>
        <taxon>Metazoa</taxon>
        <taxon>Ecdysozoa</taxon>
        <taxon>Arthropoda</taxon>
        <taxon>Hexapoda</taxon>
        <taxon>Insecta</taxon>
        <taxon>Pterygota</taxon>
        <taxon>Neoptera</taxon>
        <taxon>Endopterygota</taxon>
        <taxon>Coleoptera</taxon>
        <taxon>Polyphaga</taxon>
        <taxon>Cucujiformia</taxon>
        <taxon>Tenebrionidae</taxon>
        <taxon>Zophobas</taxon>
    </lineage>
</organism>
<keyword evidence="7 10" id="KW-0472">Membrane</keyword>
<keyword evidence="4 10" id="KW-0812">Transmembrane</keyword>
<keyword evidence="6 10" id="KW-1133">Transmembrane helix</keyword>
<dbReference type="GO" id="GO:0005886">
    <property type="term" value="C:plasma membrane"/>
    <property type="evidence" value="ECO:0007669"/>
    <property type="project" value="UniProtKB-SubCell"/>
</dbReference>
<keyword evidence="3 10" id="KW-0716">Sensory transduction</keyword>
<dbReference type="Pfam" id="PF02949">
    <property type="entry name" value="7tm_6"/>
    <property type="match status" value="1"/>
</dbReference>
<evidence type="ECO:0000313" key="12">
    <source>
        <dbReference type="Proteomes" id="UP001168821"/>
    </source>
</evidence>
<feature type="transmembrane region" description="Helical" evidence="10">
    <location>
        <begin position="296"/>
        <end position="318"/>
    </location>
</feature>
<evidence type="ECO:0000256" key="7">
    <source>
        <dbReference type="ARBA" id="ARBA00023136"/>
    </source>
</evidence>
<feature type="transmembrane region" description="Helical" evidence="10">
    <location>
        <begin position="167"/>
        <end position="185"/>
    </location>
</feature>
<evidence type="ECO:0000313" key="11">
    <source>
        <dbReference type="EMBL" id="KAJ3666999.1"/>
    </source>
</evidence>
<evidence type="ECO:0000256" key="6">
    <source>
        <dbReference type="ARBA" id="ARBA00022989"/>
    </source>
</evidence>
<dbReference type="Proteomes" id="UP001168821">
    <property type="component" value="Unassembled WGS sequence"/>
</dbReference>
<dbReference type="PANTHER" id="PTHR21137:SF35">
    <property type="entry name" value="ODORANT RECEPTOR 19A-RELATED"/>
    <property type="match status" value="1"/>
</dbReference>
<feature type="transmembrane region" description="Helical" evidence="10">
    <location>
        <begin position="127"/>
        <end position="147"/>
    </location>
</feature>
<feature type="transmembrane region" description="Helical" evidence="10">
    <location>
        <begin position="270"/>
        <end position="290"/>
    </location>
</feature>
<accession>A0AA38MTL3</accession>
<comment type="similarity">
    <text evidence="10">Belongs to the insect chemoreceptor superfamily. Heteromeric odorant receptor channel (TC 1.A.69) family.</text>
</comment>
<evidence type="ECO:0000256" key="9">
    <source>
        <dbReference type="ARBA" id="ARBA00023224"/>
    </source>
</evidence>
<feature type="transmembrane region" description="Helical" evidence="10">
    <location>
        <begin position="36"/>
        <end position="56"/>
    </location>
</feature>
<gene>
    <name evidence="11" type="ORF">Zmor_002410</name>
</gene>
<protein>
    <recommendedName>
        <fullName evidence="10">Odorant receptor</fullName>
    </recommendedName>
</protein>
<sequence length="392" mass="45015">MGGIVKESFSLNLRVMRAFGFYPPEKHKNLYKLQGVLMNGVFIVLIVSLGCLYLVLEDNIDIVQIADNAFLLSEMGCYITKFYPFIARGAQIKKCIRFFEAPFFRISSPKQKLIIEDCNRTCRKINMIFLIFVSGSVTSWAAKPFFWKDYRLPVDVWLPFDALSGPRVYYPVYVFLVIGVSYAAYSSGAIDPLIAGLACHATGQIRVLKDNLQYLNEYAGEELTRRNYRHDEGNILKSRIIYNKIKECVDHHDAILEFVKFYEKSFSLSVFSQFMGSIFVICVTCLQLSMVDPLTFGFVSLIIYLTTMLSEIFLYCYFGSILIDESNSLTDAIYMGEWYTYDIKARRSLITLMERSKRPMVVTAGKILDLSLVTFTTIIRRSYSLLAVLKNY</sequence>
<evidence type="ECO:0000256" key="1">
    <source>
        <dbReference type="ARBA" id="ARBA00004651"/>
    </source>
</evidence>
<dbReference type="AlphaFoldDB" id="A0AA38MTL3"/>
<dbReference type="GO" id="GO:0005549">
    <property type="term" value="F:odorant binding"/>
    <property type="evidence" value="ECO:0007669"/>
    <property type="project" value="InterPro"/>
</dbReference>
<reference evidence="11" key="1">
    <citation type="journal article" date="2023" name="G3 (Bethesda)">
        <title>Whole genome assemblies of Zophobas morio and Tenebrio molitor.</title>
        <authorList>
            <person name="Kaur S."/>
            <person name="Stinson S.A."/>
            <person name="diCenzo G.C."/>
        </authorList>
    </citation>
    <scope>NUCLEOTIDE SEQUENCE</scope>
    <source>
        <strain evidence="11">QUZm001</strain>
    </source>
</reference>
<comment type="caution">
    <text evidence="10">Lacks conserved residue(s) required for the propagation of feature annotation.</text>
</comment>
<evidence type="ECO:0000256" key="3">
    <source>
        <dbReference type="ARBA" id="ARBA00022606"/>
    </source>
</evidence>
<keyword evidence="5 10" id="KW-0552">Olfaction</keyword>